<keyword evidence="2" id="KW-1185">Reference proteome</keyword>
<proteinExistence type="predicted"/>
<sequence>MKKDFSSLKRPKYPMPDFIEQALTKHKLFEAYENRPPYQQNDYIHWISSAKREETRLKRLNQMLDELKKGGKYMNMVYNGK</sequence>
<dbReference type="Pfam" id="PF13376">
    <property type="entry name" value="OmdA"/>
    <property type="match status" value="1"/>
</dbReference>
<reference evidence="1 2" key="1">
    <citation type="submission" date="2016-11" db="EMBL/GenBank/DDBJ databases">
        <authorList>
            <person name="Jaros S."/>
            <person name="Januszkiewicz K."/>
            <person name="Wedrychowicz H."/>
        </authorList>
    </citation>
    <scope>NUCLEOTIDE SEQUENCE [LARGE SCALE GENOMIC DNA]</scope>
    <source>
        <strain evidence="1 2">DSM 24787</strain>
    </source>
</reference>
<evidence type="ECO:0000313" key="2">
    <source>
        <dbReference type="Proteomes" id="UP000185003"/>
    </source>
</evidence>
<gene>
    <name evidence="1" type="ORF">SAMN04488055_3816</name>
</gene>
<name>A0A1N6JB62_9BACT</name>
<evidence type="ECO:0000313" key="1">
    <source>
        <dbReference type="EMBL" id="SIO41473.1"/>
    </source>
</evidence>
<accession>A0A1N6JB62</accession>
<dbReference type="AlphaFoldDB" id="A0A1N6JB62"/>
<protein>
    <submittedName>
        <fullName evidence="1">Bacteriocin-protection, YdeI or OmpD-Associated</fullName>
    </submittedName>
</protein>
<dbReference type="EMBL" id="FSRA01000002">
    <property type="protein sequence ID" value="SIO41473.1"/>
    <property type="molecule type" value="Genomic_DNA"/>
</dbReference>
<dbReference type="RefSeq" id="WP_074241014.1">
    <property type="nucleotide sequence ID" value="NZ_CP154260.1"/>
</dbReference>
<dbReference type="Proteomes" id="UP000185003">
    <property type="component" value="Unassembled WGS sequence"/>
</dbReference>
<dbReference type="OrthoDB" id="9800461at2"/>
<organism evidence="1 2">
    <name type="scientific">Chitinophaga niabensis</name>
    <dbReference type="NCBI Taxonomy" id="536979"/>
    <lineage>
        <taxon>Bacteria</taxon>
        <taxon>Pseudomonadati</taxon>
        <taxon>Bacteroidota</taxon>
        <taxon>Chitinophagia</taxon>
        <taxon>Chitinophagales</taxon>
        <taxon>Chitinophagaceae</taxon>
        <taxon>Chitinophaga</taxon>
    </lineage>
</organism>